<gene>
    <name evidence="1" type="ORF">SPELUC_LOCUS15749</name>
</gene>
<keyword evidence="2" id="KW-1185">Reference proteome</keyword>
<accession>A0ACA9QZK9</accession>
<proteinExistence type="predicted"/>
<dbReference type="EMBL" id="CAJVPW010053684">
    <property type="protein sequence ID" value="CAG8770465.1"/>
    <property type="molecule type" value="Genomic_DNA"/>
</dbReference>
<reference evidence="1" key="1">
    <citation type="submission" date="2021-06" db="EMBL/GenBank/DDBJ databases">
        <authorList>
            <person name="Kallberg Y."/>
            <person name="Tangrot J."/>
            <person name="Rosling A."/>
        </authorList>
    </citation>
    <scope>NUCLEOTIDE SEQUENCE</scope>
    <source>
        <strain evidence="1">28 12/20/2015</strain>
    </source>
</reference>
<evidence type="ECO:0000313" key="1">
    <source>
        <dbReference type="EMBL" id="CAG8770465.1"/>
    </source>
</evidence>
<evidence type="ECO:0000313" key="2">
    <source>
        <dbReference type="Proteomes" id="UP000789366"/>
    </source>
</evidence>
<sequence>SEEHLFDKIKNYWLRPNRVHDVIAIKIEPPKAPEMIPSRMTAWHFCTDNRIADDNLNPIEYEFGIIDKFGNRLNIQSGQCIINIRLECLYKGMQSDFQLPTHALPNPLSIDLYPVQDSILSSIICSPSR</sequence>
<protein>
    <submittedName>
        <fullName evidence="1">11394_t:CDS:1</fullName>
    </submittedName>
</protein>
<organism evidence="1 2">
    <name type="scientific">Cetraspora pellucida</name>
    <dbReference type="NCBI Taxonomy" id="1433469"/>
    <lineage>
        <taxon>Eukaryota</taxon>
        <taxon>Fungi</taxon>
        <taxon>Fungi incertae sedis</taxon>
        <taxon>Mucoromycota</taxon>
        <taxon>Glomeromycotina</taxon>
        <taxon>Glomeromycetes</taxon>
        <taxon>Diversisporales</taxon>
        <taxon>Gigasporaceae</taxon>
        <taxon>Cetraspora</taxon>
    </lineage>
</organism>
<comment type="caution">
    <text evidence="1">The sequence shown here is derived from an EMBL/GenBank/DDBJ whole genome shotgun (WGS) entry which is preliminary data.</text>
</comment>
<name>A0ACA9QZK9_9GLOM</name>
<feature type="non-terminal residue" evidence="1">
    <location>
        <position position="1"/>
    </location>
</feature>
<dbReference type="Proteomes" id="UP000789366">
    <property type="component" value="Unassembled WGS sequence"/>
</dbReference>